<protein>
    <submittedName>
        <fullName evidence="2">Uncharacterized protein</fullName>
    </submittedName>
</protein>
<evidence type="ECO:0000313" key="2">
    <source>
        <dbReference type="EMBL" id="SMX72115.1"/>
    </source>
</evidence>
<gene>
    <name evidence="2" type="ORF">BAURA63_01004</name>
</gene>
<dbReference type="AlphaFoldDB" id="A0A2H1IA99"/>
<evidence type="ECO:0000256" key="1">
    <source>
        <dbReference type="SAM" id="MobiDB-lite"/>
    </source>
</evidence>
<dbReference type="Proteomes" id="UP000234327">
    <property type="component" value="Unassembled WGS sequence"/>
</dbReference>
<feature type="region of interest" description="Disordered" evidence="1">
    <location>
        <begin position="221"/>
        <end position="252"/>
    </location>
</feature>
<accession>A0A2H1IA99</accession>
<proteinExistence type="predicted"/>
<dbReference type="EMBL" id="FXYZ01000003">
    <property type="protein sequence ID" value="SMX72115.1"/>
    <property type="molecule type" value="Genomic_DNA"/>
</dbReference>
<evidence type="ECO:0000313" key="3">
    <source>
        <dbReference type="Proteomes" id="UP000234327"/>
    </source>
</evidence>
<reference evidence="2 3" key="1">
    <citation type="submission" date="2017-03" db="EMBL/GenBank/DDBJ databases">
        <authorList>
            <person name="Afonso C.L."/>
            <person name="Miller P.J."/>
            <person name="Scott M.A."/>
            <person name="Spackman E."/>
            <person name="Goraichik I."/>
            <person name="Dimitrov K.M."/>
            <person name="Suarez D.L."/>
            <person name="Swayne D.E."/>
        </authorList>
    </citation>
    <scope>NUCLEOTIDE SEQUENCE [LARGE SCALE GENOMIC DNA]</scope>
    <source>
        <strain evidence="3">6(3)</strain>
    </source>
</reference>
<sequence length="349" mass="38667">MSETAPNQPPARHVIQPAANLAPHCDFVVSPSATPTVFDRIEMMNQERNKVGLPPVQVNVTHSHQSDPDDPIFVMQSATIRVQGASQQELDRLNIGDVRTEPERKVKAEAVMSAAVVAHRLNGKVYVPRGEGENSVPDQVNRFVAEGPNGPLRQRLAATQADKDEAGRVRIWVRSQHPTSDYQAALRHALSSEYVSVREVGTAASAMSGFTRYQERLEEARQKALAKNEGQQRSDGPAVHSPRPAGSRWLGQKEQKVSVTAYVELAHVVRNDKSPYPRVLYIMRTPQGDLVRWFASEDQGMETGDAVTVQGTIRDHSTFNGERQTEMWYCKAPVIHPPLTRPPAQPGNK</sequence>
<name>A0A2H1IA99_BREAU</name>
<organism evidence="2 3">
    <name type="scientific">Brevibacterium aurantiacum</name>
    <dbReference type="NCBI Taxonomy" id="273384"/>
    <lineage>
        <taxon>Bacteria</taxon>
        <taxon>Bacillati</taxon>
        <taxon>Actinomycetota</taxon>
        <taxon>Actinomycetes</taxon>
        <taxon>Micrococcales</taxon>
        <taxon>Brevibacteriaceae</taxon>
        <taxon>Brevibacterium</taxon>
    </lineage>
</organism>